<feature type="transmembrane region" description="Helical" evidence="6">
    <location>
        <begin position="260"/>
        <end position="277"/>
    </location>
</feature>
<comment type="caution">
    <text evidence="7">The sequence shown here is derived from an EMBL/GenBank/DDBJ whole genome shotgun (WGS) entry which is preliminary data.</text>
</comment>
<accession>A0A5C6UZ00</accession>
<keyword evidence="5 6" id="KW-0472">Membrane</keyword>
<evidence type="ECO:0000256" key="6">
    <source>
        <dbReference type="SAM" id="Phobius"/>
    </source>
</evidence>
<feature type="transmembrane region" description="Helical" evidence="6">
    <location>
        <begin position="194"/>
        <end position="215"/>
    </location>
</feature>
<sequence length="342" mass="37481">MDIKSVAAALLTTVVIVITLIYGQSLIIPFILSVLLWFIIKELREAAQEISWVKKHIPSGVLSVSACVLIGIVLTATGKILIHNIKNLSSSLPDYEKELQNIGLELEKYVGVDYKNTLSEYASSIDFAGIIELVINSLSDIISNAVLIILYLTFLLLEERVFQKKIKALYPEKEDYLRIKDILRKIDKSVGKYISLKTVVSLITGGLSYFALLFIGVDAAMFWAILIFLLNFIPNIGSLIGTLFPAFFALLQFNDLNQMFLVLGVVGAIQVIVGNVVEPKVMGDSLNLSALVVILSLTFWGAIWGVTGMILSVPITVGIVITCAAFPSTKKIAILLSENAEI</sequence>
<gene>
    <name evidence="7" type="ORF">FRX97_10630</name>
</gene>
<dbReference type="PANTHER" id="PTHR21716:SF64">
    <property type="entry name" value="AI-2 TRANSPORT PROTEIN TQSA"/>
    <property type="match status" value="1"/>
</dbReference>
<keyword evidence="3 6" id="KW-0812">Transmembrane</keyword>
<dbReference type="RefSeq" id="WP_147015200.1">
    <property type="nucleotide sequence ID" value="NZ_VORB01000010.1"/>
</dbReference>
<evidence type="ECO:0000256" key="2">
    <source>
        <dbReference type="ARBA" id="ARBA00009773"/>
    </source>
</evidence>
<dbReference type="GO" id="GO:0055085">
    <property type="term" value="P:transmembrane transport"/>
    <property type="evidence" value="ECO:0007669"/>
    <property type="project" value="TreeGrafter"/>
</dbReference>
<evidence type="ECO:0000313" key="8">
    <source>
        <dbReference type="Proteomes" id="UP000321168"/>
    </source>
</evidence>
<keyword evidence="8" id="KW-1185">Reference proteome</keyword>
<feature type="transmembrane region" description="Helical" evidence="6">
    <location>
        <begin position="221"/>
        <end position="248"/>
    </location>
</feature>
<feature type="transmembrane region" description="Helical" evidence="6">
    <location>
        <begin position="297"/>
        <end position="326"/>
    </location>
</feature>
<dbReference type="GO" id="GO:0016020">
    <property type="term" value="C:membrane"/>
    <property type="evidence" value="ECO:0007669"/>
    <property type="project" value="UniProtKB-SubCell"/>
</dbReference>
<feature type="transmembrane region" description="Helical" evidence="6">
    <location>
        <begin position="6"/>
        <end position="39"/>
    </location>
</feature>
<comment type="subcellular location">
    <subcellularLocation>
        <location evidence="1">Membrane</location>
        <topology evidence="1">Multi-pass membrane protein</topology>
    </subcellularLocation>
</comment>
<proteinExistence type="inferred from homology"/>
<evidence type="ECO:0000256" key="1">
    <source>
        <dbReference type="ARBA" id="ARBA00004141"/>
    </source>
</evidence>
<evidence type="ECO:0000256" key="4">
    <source>
        <dbReference type="ARBA" id="ARBA00022989"/>
    </source>
</evidence>
<dbReference type="InterPro" id="IPR002549">
    <property type="entry name" value="AI-2E-like"/>
</dbReference>
<organism evidence="7 8">
    <name type="scientific">Luteibaculum oceani</name>
    <dbReference type="NCBI Taxonomy" id="1294296"/>
    <lineage>
        <taxon>Bacteria</taxon>
        <taxon>Pseudomonadati</taxon>
        <taxon>Bacteroidota</taxon>
        <taxon>Flavobacteriia</taxon>
        <taxon>Flavobacteriales</taxon>
        <taxon>Luteibaculaceae</taxon>
        <taxon>Luteibaculum</taxon>
    </lineage>
</organism>
<feature type="transmembrane region" description="Helical" evidence="6">
    <location>
        <begin position="60"/>
        <end position="82"/>
    </location>
</feature>
<reference evidence="7 8" key="1">
    <citation type="submission" date="2019-08" db="EMBL/GenBank/DDBJ databases">
        <title>Genome of Luteibaculum oceani JCM 18817.</title>
        <authorList>
            <person name="Bowman J.P."/>
        </authorList>
    </citation>
    <scope>NUCLEOTIDE SEQUENCE [LARGE SCALE GENOMIC DNA]</scope>
    <source>
        <strain evidence="7 8">JCM 18817</strain>
    </source>
</reference>
<comment type="similarity">
    <text evidence="2">Belongs to the autoinducer-2 exporter (AI-2E) (TC 2.A.86) family.</text>
</comment>
<feature type="transmembrane region" description="Helical" evidence="6">
    <location>
        <begin position="141"/>
        <end position="157"/>
    </location>
</feature>
<protein>
    <submittedName>
        <fullName evidence="7">AI-2E family transporter</fullName>
    </submittedName>
</protein>
<dbReference type="AlphaFoldDB" id="A0A5C6UZ00"/>
<dbReference type="OrthoDB" id="9793390at2"/>
<evidence type="ECO:0000313" key="7">
    <source>
        <dbReference type="EMBL" id="TXC76198.1"/>
    </source>
</evidence>
<dbReference type="EMBL" id="VORB01000010">
    <property type="protein sequence ID" value="TXC76198.1"/>
    <property type="molecule type" value="Genomic_DNA"/>
</dbReference>
<evidence type="ECO:0000256" key="3">
    <source>
        <dbReference type="ARBA" id="ARBA00022692"/>
    </source>
</evidence>
<dbReference type="PANTHER" id="PTHR21716">
    <property type="entry name" value="TRANSMEMBRANE PROTEIN"/>
    <property type="match status" value="1"/>
</dbReference>
<keyword evidence="4 6" id="KW-1133">Transmembrane helix</keyword>
<dbReference type="Proteomes" id="UP000321168">
    <property type="component" value="Unassembled WGS sequence"/>
</dbReference>
<evidence type="ECO:0000256" key="5">
    <source>
        <dbReference type="ARBA" id="ARBA00023136"/>
    </source>
</evidence>
<name>A0A5C6UZ00_9FLAO</name>
<dbReference type="Pfam" id="PF01594">
    <property type="entry name" value="AI-2E_transport"/>
    <property type="match status" value="1"/>
</dbReference>